<dbReference type="RefSeq" id="WP_354601339.1">
    <property type="nucleotide sequence ID" value="NZ_JBEWZI010000011.1"/>
</dbReference>
<evidence type="ECO:0000313" key="3">
    <source>
        <dbReference type="Proteomes" id="UP001549691"/>
    </source>
</evidence>
<feature type="transmembrane region" description="Helical" evidence="1">
    <location>
        <begin position="53"/>
        <end position="73"/>
    </location>
</feature>
<evidence type="ECO:0000313" key="2">
    <source>
        <dbReference type="EMBL" id="MET7014880.1"/>
    </source>
</evidence>
<proteinExistence type="predicted"/>
<organism evidence="2 3">
    <name type="scientific">Uliginosibacterium flavum</name>
    <dbReference type="NCBI Taxonomy" id="1396831"/>
    <lineage>
        <taxon>Bacteria</taxon>
        <taxon>Pseudomonadati</taxon>
        <taxon>Pseudomonadota</taxon>
        <taxon>Betaproteobacteria</taxon>
        <taxon>Rhodocyclales</taxon>
        <taxon>Zoogloeaceae</taxon>
        <taxon>Uliginosibacterium</taxon>
    </lineage>
</organism>
<sequence>MLQKQIQERLSSMQSRIHPGFQKSLQRRFITIWIAAALSISGGLLLHRQGYPLLGWVLSGLFGILVLGGLLYLSWRLHHVKCLECGGKTRTRKDATRTQWVAQCEQCQIEWDLQTGAGGD</sequence>
<reference evidence="2 3" key="1">
    <citation type="submission" date="2024-07" db="EMBL/GenBank/DDBJ databases">
        <title>Uliginosibacterium flavum JJ3220;KACC:17644.</title>
        <authorList>
            <person name="Kim M.K."/>
        </authorList>
    </citation>
    <scope>NUCLEOTIDE SEQUENCE [LARGE SCALE GENOMIC DNA]</scope>
    <source>
        <strain evidence="2 3">KACC:17644</strain>
    </source>
</reference>
<accession>A0ABV2TMV2</accession>
<keyword evidence="1" id="KW-1133">Transmembrane helix</keyword>
<evidence type="ECO:0008006" key="4">
    <source>
        <dbReference type="Google" id="ProtNLM"/>
    </source>
</evidence>
<feature type="transmembrane region" description="Helical" evidence="1">
    <location>
        <begin position="29"/>
        <end position="47"/>
    </location>
</feature>
<keyword evidence="1" id="KW-0472">Membrane</keyword>
<dbReference type="Proteomes" id="UP001549691">
    <property type="component" value="Unassembled WGS sequence"/>
</dbReference>
<gene>
    <name evidence="2" type="ORF">ABXR19_11825</name>
</gene>
<keyword evidence="3" id="KW-1185">Reference proteome</keyword>
<evidence type="ECO:0000256" key="1">
    <source>
        <dbReference type="SAM" id="Phobius"/>
    </source>
</evidence>
<dbReference type="EMBL" id="JBEWZI010000011">
    <property type="protein sequence ID" value="MET7014880.1"/>
    <property type="molecule type" value="Genomic_DNA"/>
</dbReference>
<comment type="caution">
    <text evidence="2">The sequence shown here is derived from an EMBL/GenBank/DDBJ whole genome shotgun (WGS) entry which is preliminary data.</text>
</comment>
<name>A0ABV2TMV2_9RHOO</name>
<protein>
    <recommendedName>
        <fullName evidence="4">DUF202 domain-containing protein</fullName>
    </recommendedName>
</protein>
<keyword evidence="1" id="KW-0812">Transmembrane</keyword>